<dbReference type="AlphaFoldDB" id="A0A9P9EV90"/>
<dbReference type="Proteomes" id="UP000717696">
    <property type="component" value="Unassembled WGS sequence"/>
</dbReference>
<proteinExistence type="predicted"/>
<protein>
    <submittedName>
        <fullName evidence="1">Uncharacterized protein</fullName>
    </submittedName>
</protein>
<organism evidence="1 2">
    <name type="scientific">Dactylonectria estremocensis</name>
    <dbReference type="NCBI Taxonomy" id="1079267"/>
    <lineage>
        <taxon>Eukaryota</taxon>
        <taxon>Fungi</taxon>
        <taxon>Dikarya</taxon>
        <taxon>Ascomycota</taxon>
        <taxon>Pezizomycotina</taxon>
        <taxon>Sordariomycetes</taxon>
        <taxon>Hypocreomycetidae</taxon>
        <taxon>Hypocreales</taxon>
        <taxon>Nectriaceae</taxon>
        <taxon>Dactylonectria</taxon>
    </lineage>
</organism>
<accession>A0A9P9EV90</accession>
<name>A0A9P9EV90_9HYPO</name>
<reference evidence="1" key="1">
    <citation type="journal article" date="2021" name="Nat. Commun.">
        <title>Genetic determinants of endophytism in the Arabidopsis root mycobiome.</title>
        <authorList>
            <person name="Mesny F."/>
            <person name="Miyauchi S."/>
            <person name="Thiergart T."/>
            <person name="Pickel B."/>
            <person name="Atanasova L."/>
            <person name="Karlsson M."/>
            <person name="Huettel B."/>
            <person name="Barry K.W."/>
            <person name="Haridas S."/>
            <person name="Chen C."/>
            <person name="Bauer D."/>
            <person name="Andreopoulos W."/>
            <person name="Pangilinan J."/>
            <person name="LaButti K."/>
            <person name="Riley R."/>
            <person name="Lipzen A."/>
            <person name="Clum A."/>
            <person name="Drula E."/>
            <person name="Henrissat B."/>
            <person name="Kohler A."/>
            <person name="Grigoriev I.V."/>
            <person name="Martin F.M."/>
            <person name="Hacquard S."/>
        </authorList>
    </citation>
    <scope>NUCLEOTIDE SEQUENCE</scope>
    <source>
        <strain evidence="1">MPI-CAGE-AT-0021</strain>
    </source>
</reference>
<keyword evidence="2" id="KW-1185">Reference proteome</keyword>
<sequence>MEALSRPPPIGGAATMKRAFARLDCTELAVANADSMDDSDQRTARFPHLFAGPDRKGLQGPDAGLIAWQAEKKRIVPLLSRLQDRQAAKNCHSTSLAGPLNKETPCCVAKTKGTRGPARGQDWLKGHARHDGTLHLGSTTPQPTVAGAANSFSPPVFLPHQQRIGAGFWHAQQGPVFEARTRARPEMGTIKVANRTPEVEQKGSAMQETETEMKTLTVALAKAVG</sequence>
<evidence type="ECO:0000313" key="1">
    <source>
        <dbReference type="EMBL" id="KAH7144567.1"/>
    </source>
</evidence>
<gene>
    <name evidence="1" type="ORF">B0J13DRAFT_525936</name>
</gene>
<dbReference type="EMBL" id="JAGMUU010000010">
    <property type="protein sequence ID" value="KAH7144567.1"/>
    <property type="molecule type" value="Genomic_DNA"/>
</dbReference>
<evidence type="ECO:0000313" key="2">
    <source>
        <dbReference type="Proteomes" id="UP000717696"/>
    </source>
</evidence>
<comment type="caution">
    <text evidence="1">The sequence shown here is derived from an EMBL/GenBank/DDBJ whole genome shotgun (WGS) entry which is preliminary data.</text>
</comment>